<name>A0A427BCD7_ENSVE</name>
<dbReference type="EMBL" id="AMZH03000010">
    <property type="protein sequence ID" value="RRT86149.1"/>
    <property type="molecule type" value="Genomic_DNA"/>
</dbReference>
<organism evidence="1 2">
    <name type="scientific">Ensete ventricosum</name>
    <name type="common">Abyssinian banana</name>
    <name type="synonym">Musa ensete</name>
    <dbReference type="NCBI Taxonomy" id="4639"/>
    <lineage>
        <taxon>Eukaryota</taxon>
        <taxon>Viridiplantae</taxon>
        <taxon>Streptophyta</taxon>
        <taxon>Embryophyta</taxon>
        <taxon>Tracheophyta</taxon>
        <taxon>Spermatophyta</taxon>
        <taxon>Magnoliopsida</taxon>
        <taxon>Liliopsida</taxon>
        <taxon>Zingiberales</taxon>
        <taxon>Musaceae</taxon>
        <taxon>Ensete</taxon>
    </lineage>
</organism>
<accession>A0A427BCD7</accession>
<proteinExistence type="predicted"/>
<sequence>MAEWGLCGLATRRIQLLAFRMRPRASLTAVRLVSHRCHLHSLERAGEAIRMRRQPFDWPLRGWGKGNPWSNPYWYFSTFGKETVAELPVPIFHSAPSASHGVRPSSLYLHSDR</sequence>
<dbReference type="AlphaFoldDB" id="A0A427BCD7"/>
<dbReference type="Proteomes" id="UP000287651">
    <property type="component" value="Unassembled WGS sequence"/>
</dbReference>
<reference evidence="1 2" key="1">
    <citation type="journal article" date="2014" name="Agronomy (Basel)">
        <title>A Draft Genome Sequence for Ensete ventricosum, the Drought-Tolerant Tree Against Hunger.</title>
        <authorList>
            <person name="Harrison J."/>
            <person name="Moore K.A."/>
            <person name="Paszkiewicz K."/>
            <person name="Jones T."/>
            <person name="Grant M."/>
            <person name="Ambacheew D."/>
            <person name="Muzemil S."/>
            <person name="Studholme D.J."/>
        </authorList>
    </citation>
    <scope>NUCLEOTIDE SEQUENCE [LARGE SCALE GENOMIC DNA]</scope>
</reference>
<gene>
    <name evidence="1" type="ORF">B296_00002459</name>
</gene>
<evidence type="ECO:0000313" key="1">
    <source>
        <dbReference type="EMBL" id="RRT86149.1"/>
    </source>
</evidence>
<evidence type="ECO:0000313" key="2">
    <source>
        <dbReference type="Proteomes" id="UP000287651"/>
    </source>
</evidence>
<comment type="caution">
    <text evidence="1">The sequence shown here is derived from an EMBL/GenBank/DDBJ whole genome shotgun (WGS) entry which is preliminary data.</text>
</comment>
<protein>
    <submittedName>
        <fullName evidence="1">Uncharacterized protein</fullName>
    </submittedName>
</protein>